<dbReference type="InterPro" id="IPR036291">
    <property type="entry name" value="NAD(P)-bd_dom_sf"/>
</dbReference>
<sequence length="357" mass="38925">MSKTMRAIMCREPWDYRLEEVPMPEAGPGEVVIKVSACGVCASDIKCYTGAPLFWGDEHRKPYVEAPVIAGHEFVGEVVELGPGAGEKYKLEIGDTAIAEQIVPCWECRYCRTGKYWLCQVHNIYGFQPVVNGGMADYMKFPARSLVYKVPSEIPTASAAVIEPLACSIHAVQRGNIEFGDVVVVAGAGTLGLGMIGAAKLKNPGVLIAIDLMPKRLEVAKKLGADIGINPSETDAVQEVLDLTEGYGCDVYIEATGHPKAVEQGLHMIRKAGTFVEFSVMREPVTVDWTIIGDTKELNIHGSHLGPYAYPLAIDYIHRGLIEVEHIVTHQLPLTDYLTGFEMVQKGSDSIKVQLVP</sequence>
<dbReference type="AlphaFoldDB" id="A0AA35QWX7"/>
<comment type="caution">
    <text evidence="7">The sequence shown here is derived from an EMBL/GenBank/DDBJ whole genome shotgun (WGS) entry which is preliminary data.</text>
</comment>
<dbReference type="InterPro" id="IPR002328">
    <property type="entry name" value="ADH_Zn_CS"/>
</dbReference>
<evidence type="ECO:0000313" key="8">
    <source>
        <dbReference type="Proteomes" id="UP001174909"/>
    </source>
</evidence>
<keyword evidence="1 4" id="KW-0479">Metal-binding</keyword>
<dbReference type="SUPFAM" id="SSF51735">
    <property type="entry name" value="NAD(P)-binding Rossmann-fold domains"/>
    <property type="match status" value="1"/>
</dbReference>
<dbReference type="GO" id="GO:0016491">
    <property type="term" value="F:oxidoreductase activity"/>
    <property type="evidence" value="ECO:0007669"/>
    <property type="project" value="UniProtKB-KW"/>
</dbReference>
<dbReference type="InterPro" id="IPR050129">
    <property type="entry name" value="Zn_alcohol_dh"/>
</dbReference>
<keyword evidence="2 4" id="KW-0862">Zinc</keyword>
<dbReference type="InterPro" id="IPR013154">
    <property type="entry name" value="ADH-like_N"/>
</dbReference>
<dbReference type="Gene3D" id="3.90.180.10">
    <property type="entry name" value="Medium-chain alcohol dehydrogenases, catalytic domain"/>
    <property type="match status" value="1"/>
</dbReference>
<keyword evidence="8" id="KW-1185">Reference proteome</keyword>
<dbReference type="Proteomes" id="UP001174909">
    <property type="component" value="Unassembled WGS sequence"/>
</dbReference>
<dbReference type="InterPro" id="IPR011032">
    <property type="entry name" value="GroES-like_sf"/>
</dbReference>
<organism evidence="7 8">
    <name type="scientific">Geodia barretti</name>
    <name type="common">Barrett's horny sponge</name>
    <dbReference type="NCBI Taxonomy" id="519541"/>
    <lineage>
        <taxon>Eukaryota</taxon>
        <taxon>Metazoa</taxon>
        <taxon>Porifera</taxon>
        <taxon>Demospongiae</taxon>
        <taxon>Heteroscleromorpha</taxon>
        <taxon>Tetractinellida</taxon>
        <taxon>Astrophorina</taxon>
        <taxon>Geodiidae</taxon>
        <taxon>Geodia</taxon>
    </lineage>
</organism>
<name>A0AA35QWX7_GEOBA</name>
<evidence type="ECO:0000256" key="2">
    <source>
        <dbReference type="ARBA" id="ARBA00022833"/>
    </source>
</evidence>
<proteinExistence type="inferred from homology"/>
<dbReference type="PANTHER" id="PTHR43401">
    <property type="entry name" value="L-THREONINE 3-DEHYDROGENASE"/>
    <property type="match status" value="1"/>
</dbReference>
<accession>A0AA35QWX7</accession>
<evidence type="ECO:0000259" key="6">
    <source>
        <dbReference type="Pfam" id="PF08240"/>
    </source>
</evidence>
<dbReference type="PANTHER" id="PTHR43401:SF2">
    <property type="entry name" value="L-THREONINE 3-DEHYDROGENASE"/>
    <property type="match status" value="1"/>
</dbReference>
<evidence type="ECO:0000313" key="7">
    <source>
        <dbReference type="EMBL" id="CAI7995310.1"/>
    </source>
</evidence>
<dbReference type="PROSITE" id="PS00059">
    <property type="entry name" value="ADH_ZINC"/>
    <property type="match status" value="1"/>
</dbReference>
<gene>
    <name evidence="7" type="ORF">GBAR_LOCUS1674</name>
</gene>
<reference evidence="7" key="1">
    <citation type="submission" date="2023-03" db="EMBL/GenBank/DDBJ databases">
        <authorList>
            <person name="Steffen K."/>
            <person name="Cardenas P."/>
        </authorList>
    </citation>
    <scope>NUCLEOTIDE SEQUENCE</scope>
</reference>
<evidence type="ECO:0000256" key="1">
    <source>
        <dbReference type="ARBA" id="ARBA00022723"/>
    </source>
</evidence>
<keyword evidence="3" id="KW-0560">Oxidoreductase</keyword>
<comment type="similarity">
    <text evidence="4">Belongs to the zinc-containing alcohol dehydrogenase family.</text>
</comment>
<protein>
    <submittedName>
        <fullName evidence="7">Erythritol/L-threitol dehydrogenase</fullName>
    </submittedName>
</protein>
<dbReference type="SUPFAM" id="SSF50129">
    <property type="entry name" value="GroES-like"/>
    <property type="match status" value="1"/>
</dbReference>
<evidence type="ECO:0000256" key="4">
    <source>
        <dbReference type="RuleBase" id="RU361277"/>
    </source>
</evidence>
<evidence type="ECO:0000256" key="3">
    <source>
        <dbReference type="ARBA" id="ARBA00023002"/>
    </source>
</evidence>
<dbReference type="InterPro" id="IPR013149">
    <property type="entry name" value="ADH-like_C"/>
</dbReference>
<comment type="cofactor">
    <cofactor evidence="4">
        <name>Zn(2+)</name>
        <dbReference type="ChEBI" id="CHEBI:29105"/>
    </cofactor>
</comment>
<dbReference type="GO" id="GO:0008270">
    <property type="term" value="F:zinc ion binding"/>
    <property type="evidence" value="ECO:0007669"/>
    <property type="project" value="InterPro"/>
</dbReference>
<evidence type="ECO:0000259" key="5">
    <source>
        <dbReference type="Pfam" id="PF00107"/>
    </source>
</evidence>
<dbReference type="Pfam" id="PF00107">
    <property type="entry name" value="ADH_zinc_N"/>
    <property type="match status" value="1"/>
</dbReference>
<dbReference type="Pfam" id="PF08240">
    <property type="entry name" value="ADH_N"/>
    <property type="match status" value="1"/>
</dbReference>
<dbReference type="EMBL" id="CASHTH010000243">
    <property type="protein sequence ID" value="CAI7995310.1"/>
    <property type="molecule type" value="Genomic_DNA"/>
</dbReference>
<feature type="domain" description="Alcohol dehydrogenase-like N-terminal" evidence="6">
    <location>
        <begin position="27"/>
        <end position="151"/>
    </location>
</feature>
<feature type="domain" description="Alcohol dehydrogenase-like C-terminal" evidence="5">
    <location>
        <begin position="191"/>
        <end position="316"/>
    </location>
</feature>
<dbReference type="Gene3D" id="3.40.50.720">
    <property type="entry name" value="NAD(P)-binding Rossmann-like Domain"/>
    <property type="match status" value="1"/>
</dbReference>